<evidence type="ECO:0000313" key="1">
    <source>
        <dbReference type="EMBL" id="MCM2563905.1"/>
    </source>
</evidence>
<gene>
    <name evidence="1" type="ORF">M8744_17285</name>
</gene>
<protein>
    <submittedName>
        <fullName evidence="1">Calcium/sodium antiporter</fullName>
    </submittedName>
</protein>
<name>A0ACC6A0F2_9RHOB</name>
<comment type="caution">
    <text evidence="1">The sequence shown here is derived from an EMBL/GenBank/DDBJ whole genome shotgun (WGS) entry which is preliminary data.</text>
</comment>
<reference evidence="1" key="1">
    <citation type="submission" date="2022-06" db="EMBL/GenBank/DDBJ databases">
        <title>Lutimaribacter sp. EGI FJ00013, a novel bacterium isolated from a salt lake sediment enrichment.</title>
        <authorList>
            <person name="Gao L."/>
            <person name="Fang B.-Z."/>
            <person name="Li W.-J."/>
        </authorList>
    </citation>
    <scope>NUCLEOTIDE SEQUENCE</scope>
    <source>
        <strain evidence="1">EGI FJ00013</strain>
    </source>
</reference>
<keyword evidence="2" id="KW-1185">Reference proteome</keyword>
<dbReference type="EMBL" id="JAMQGO010000021">
    <property type="protein sequence ID" value="MCM2563905.1"/>
    <property type="molecule type" value="Genomic_DNA"/>
</dbReference>
<dbReference type="Proteomes" id="UP001203036">
    <property type="component" value="Unassembled WGS sequence"/>
</dbReference>
<sequence>MTYLELAAGLVLLLLGGDLLVRGAVALAARLGLSPLLIGLTIVGFGTSTPELVTSINAALAGAPGIALGNVVGSNIANIGLILGLAALIAPISVARGEFRRDAVWLLAATLVGLGLAQVGVIGRGAGAGLLVGMAAYLVWAYVSDRRNTAQAVLAPQDTDAVLPRPRHPAVALLLVVGGIAATVWGAHLLVGAAMTLARGWQVPEAVIGLTLVAVGTSLPELATSVMAALRRQGAVAFGNVVGSNIFNLLGILGATALLHPLRVPAGIAAVDVWVMLAATLALIGVAVTGWRIRRAEGAVLLALYVAYIAAMALRGGA</sequence>
<organism evidence="1 2">
    <name type="scientific">Lutimaribacter degradans</name>
    <dbReference type="NCBI Taxonomy" id="2945989"/>
    <lineage>
        <taxon>Bacteria</taxon>
        <taxon>Pseudomonadati</taxon>
        <taxon>Pseudomonadota</taxon>
        <taxon>Alphaproteobacteria</taxon>
        <taxon>Rhodobacterales</taxon>
        <taxon>Roseobacteraceae</taxon>
        <taxon>Lutimaribacter</taxon>
    </lineage>
</organism>
<accession>A0ACC6A0F2</accession>
<evidence type="ECO:0000313" key="2">
    <source>
        <dbReference type="Proteomes" id="UP001203036"/>
    </source>
</evidence>
<proteinExistence type="predicted"/>